<protein>
    <submittedName>
        <fullName evidence="1">UORF 4</fullName>
    </submittedName>
</protein>
<organism evidence="1">
    <name type="scientific">Zea mays</name>
    <name type="common">Maize</name>
    <dbReference type="NCBI Taxonomy" id="4577"/>
    <lineage>
        <taxon>Eukaryota</taxon>
        <taxon>Viridiplantae</taxon>
        <taxon>Streptophyta</taxon>
        <taxon>Embryophyta</taxon>
        <taxon>Tracheophyta</taxon>
        <taxon>Spermatophyta</taxon>
        <taxon>Magnoliopsida</taxon>
        <taxon>Liliopsida</taxon>
        <taxon>Poales</taxon>
        <taxon>Poaceae</taxon>
        <taxon>PACMAD clade</taxon>
        <taxon>Panicoideae</taxon>
        <taxon>Andropogonodae</taxon>
        <taxon>Andropogoneae</taxon>
        <taxon>Tripsacinae</taxon>
        <taxon>Zea</taxon>
    </lineage>
</organism>
<reference evidence="1" key="1">
    <citation type="journal article" date="2002" name="Plant Mol. Biol.">
        <title>A maize r1 gene is regulated post-transcriptionally by differential splicing of its leader.</title>
        <authorList>
            <person name="Procissi A."/>
            <person name="Piazza P."/>
            <person name="Tonelli C."/>
        </authorList>
    </citation>
    <scope>NUCLEOTIDE SEQUENCE</scope>
</reference>
<name>Q94IJ0_MAIZE</name>
<dbReference type="EMBL" id="AY029766">
    <property type="protein sequence ID" value="AAK61360.1"/>
    <property type="molecule type" value="Genomic_DNA"/>
</dbReference>
<accession>Q94IJ0</accession>
<proteinExistence type="predicted"/>
<evidence type="ECO:0000313" key="1">
    <source>
        <dbReference type="EMBL" id="AAK61360.1"/>
    </source>
</evidence>
<sequence length="13" mass="1605">MHELELYSSNLLR</sequence>